<proteinExistence type="inferred from homology"/>
<evidence type="ECO:0000313" key="7">
    <source>
        <dbReference type="Proteomes" id="UP000570166"/>
    </source>
</evidence>
<dbReference type="GO" id="GO:0044780">
    <property type="term" value="P:bacterial-type flagellum assembly"/>
    <property type="evidence" value="ECO:0007669"/>
    <property type="project" value="InterPro"/>
</dbReference>
<dbReference type="CDD" id="cd16098">
    <property type="entry name" value="FliS"/>
    <property type="match status" value="1"/>
</dbReference>
<dbReference type="Gene3D" id="1.20.120.340">
    <property type="entry name" value="Flagellar protein FliS"/>
    <property type="match status" value="1"/>
</dbReference>
<dbReference type="Proteomes" id="UP000570166">
    <property type="component" value="Unassembled WGS sequence"/>
</dbReference>
<evidence type="ECO:0000256" key="2">
    <source>
        <dbReference type="ARBA" id="ARBA00008787"/>
    </source>
</evidence>
<comment type="similarity">
    <text evidence="2">Belongs to the FliS family.</text>
</comment>
<keyword evidence="5" id="KW-0143">Chaperone</keyword>
<dbReference type="Pfam" id="PF02561">
    <property type="entry name" value="FliS"/>
    <property type="match status" value="1"/>
</dbReference>
<dbReference type="GO" id="GO:0071973">
    <property type="term" value="P:bacterial-type flagellum-dependent cell motility"/>
    <property type="evidence" value="ECO:0007669"/>
    <property type="project" value="TreeGrafter"/>
</dbReference>
<organism evidence="6 7">
    <name type="scientific">Sphingomonas chungangi</name>
    <dbReference type="NCBI Taxonomy" id="2683589"/>
    <lineage>
        <taxon>Bacteria</taxon>
        <taxon>Pseudomonadati</taxon>
        <taxon>Pseudomonadota</taxon>
        <taxon>Alphaproteobacteria</taxon>
        <taxon>Sphingomonadales</taxon>
        <taxon>Sphingomonadaceae</taxon>
        <taxon>Sphingomonas</taxon>
    </lineage>
</organism>
<accession>A0A838L0E7</accession>
<keyword evidence="7" id="KW-1185">Reference proteome</keyword>
<keyword evidence="3" id="KW-0963">Cytoplasm</keyword>
<name>A0A838L0E7_9SPHN</name>
<dbReference type="InterPro" id="IPR003713">
    <property type="entry name" value="FliS"/>
</dbReference>
<dbReference type="GO" id="GO:0005829">
    <property type="term" value="C:cytosol"/>
    <property type="evidence" value="ECO:0007669"/>
    <property type="project" value="UniProtKB-SubCell"/>
</dbReference>
<keyword evidence="6" id="KW-0282">Flagellum</keyword>
<dbReference type="SUPFAM" id="SSF101116">
    <property type="entry name" value="Flagellar export chaperone FliS"/>
    <property type="match status" value="1"/>
</dbReference>
<comment type="caution">
    <text evidence="6">The sequence shown here is derived from an EMBL/GenBank/DDBJ whole genome shotgun (WGS) entry which is preliminary data.</text>
</comment>
<sequence length="132" mass="13984">MYATGYASSAKKSYANVDIGARVEASSPHQLVVVLFEELLKNLDTLIVGLGANGTLNRSGVILRRARANAILLGLEGSLDRKQGGEIAAGLSSIYREARRLIVTGSDSNDVEPIQQARAMIAEISGAWSQIG</sequence>
<dbReference type="RefSeq" id="WP_160365033.1">
    <property type="nucleotide sequence ID" value="NZ_JACEIB010000001.1"/>
</dbReference>
<evidence type="ECO:0000313" key="6">
    <source>
        <dbReference type="EMBL" id="MBA2932963.1"/>
    </source>
</evidence>
<evidence type="ECO:0000256" key="5">
    <source>
        <dbReference type="ARBA" id="ARBA00023186"/>
    </source>
</evidence>
<evidence type="ECO:0000256" key="4">
    <source>
        <dbReference type="ARBA" id="ARBA00022795"/>
    </source>
</evidence>
<dbReference type="InterPro" id="IPR036584">
    <property type="entry name" value="FliS_sf"/>
</dbReference>
<dbReference type="AlphaFoldDB" id="A0A838L0E7"/>
<keyword evidence="6" id="KW-0969">Cilium</keyword>
<dbReference type="EMBL" id="JACEIB010000001">
    <property type="protein sequence ID" value="MBA2932963.1"/>
    <property type="molecule type" value="Genomic_DNA"/>
</dbReference>
<dbReference type="PANTHER" id="PTHR34773">
    <property type="entry name" value="FLAGELLAR SECRETION CHAPERONE FLIS"/>
    <property type="match status" value="1"/>
</dbReference>
<dbReference type="PANTHER" id="PTHR34773:SF1">
    <property type="entry name" value="FLAGELLAR SECRETION CHAPERONE FLIS"/>
    <property type="match status" value="1"/>
</dbReference>
<reference evidence="6 7" key="1">
    <citation type="submission" date="2020-07" db="EMBL/GenBank/DDBJ databases">
        <authorList>
            <person name="Sun Q."/>
        </authorList>
    </citation>
    <scope>NUCLEOTIDE SEQUENCE [LARGE SCALE GENOMIC DNA]</scope>
    <source>
        <strain evidence="6 7">CGMCC 1.13654</strain>
    </source>
</reference>
<evidence type="ECO:0000256" key="1">
    <source>
        <dbReference type="ARBA" id="ARBA00004514"/>
    </source>
</evidence>
<keyword evidence="6" id="KW-0966">Cell projection</keyword>
<keyword evidence="4" id="KW-1005">Bacterial flagellum biogenesis</keyword>
<comment type="subcellular location">
    <subcellularLocation>
        <location evidence="1">Cytoplasm</location>
        <location evidence="1">Cytosol</location>
    </subcellularLocation>
</comment>
<protein>
    <submittedName>
        <fullName evidence="6">Flagellar protein FliS</fullName>
    </submittedName>
</protein>
<evidence type="ECO:0000256" key="3">
    <source>
        <dbReference type="ARBA" id="ARBA00022490"/>
    </source>
</evidence>
<gene>
    <name evidence="6" type="ORF">HZF05_02520</name>
</gene>